<dbReference type="PANTHER" id="PTHR36840">
    <property type="entry name" value="BLL5714 PROTEIN"/>
    <property type="match status" value="1"/>
</dbReference>
<organism evidence="2 3">
    <name type="scientific">Streptomyces litmocidini</name>
    <dbReference type="NCBI Taxonomy" id="67318"/>
    <lineage>
        <taxon>Bacteria</taxon>
        <taxon>Bacillati</taxon>
        <taxon>Actinomycetota</taxon>
        <taxon>Actinomycetes</taxon>
        <taxon>Kitasatosporales</taxon>
        <taxon>Streptomycetaceae</taxon>
        <taxon>Streptomyces</taxon>
    </lineage>
</organism>
<comment type="caution">
    <text evidence="2">The sequence shown here is derived from an EMBL/GenBank/DDBJ whole genome shotgun (WGS) entry which is preliminary data.</text>
</comment>
<keyword evidence="1" id="KW-0472">Membrane</keyword>
<dbReference type="Pfam" id="PF06772">
    <property type="entry name" value="LtrA"/>
    <property type="match status" value="1"/>
</dbReference>
<feature type="transmembrane region" description="Helical" evidence="1">
    <location>
        <begin position="329"/>
        <end position="348"/>
    </location>
</feature>
<feature type="transmembrane region" description="Helical" evidence="1">
    <location>
        <begin position="135"/>
        <end position="152"/>
    </location>
</feature>
<keyword evidence="3" id="KW-1185">Reference proteome</keyword>
<gene>
    <name evidence="2" type="ORF">ACH407_09350</name>
</gene>
<feature type="transmembrane region" description="Helical" evidence="1">
    <location>
        <begin position="44"/>
        <end position="65"/>
    </location>
</feature>
<evidence type="ECO:0000256" key="1">
    <source>
        <dbReference type="SAM" id="Phobius"/>
    </source>
</evidence>
<feature type="transmembrane region" description="Helical" evidence="1">
    <location>
        <begin position="303"/>
        <end position="322"/>
    </location>
</feature>
<name>A0ABW7U299_9ACTN</name>
<feature type="transmembrane region" description="Helical" evidence="1">
    <location>
        <begin position="278"/>
        <end position="297"/>
    </location>
</feature>
<reference evidence="2 3" key="1">
    <citation type="submission" date="2024-10" db="EMBL/GenBank/DDBJ databases">
        <title>The Natural Products Discovery Center: Release of the First 8490 Sequenced Strains for Exploring Actinobacteria Biosynthetic Diversity.</title>
        <authorList>
            <person name="Kalkreuter E."/>
            <person name="Kautsar S.A."/>
            <person name="Yang D."/>
            <person name="Bader C.D."/>
            <person name="Teijaro C.N."/>
            <person name="Fluegel L."/>
            <person name="Davis C.M."/>
            <person name="Simpson J.R."/>
            <person name="Lauterbach L."/>
            <person name="Steele A.D."/>
            <person name="Gui C."/>
            <person name="Meng S."/>
            <person name="Li G."/>
            <person name="Viehrig K."/>
            <person name="Ye F."/>
            <person name="Su P."/>
            <person name="Kiefer A.F."/>
            <person name="Nichols A."/>
            <person name="Cepeda A.J."/>
            <person name="Yan W."/>
            <person name="Fan B."/>
            <person name="Jiang Y."/>
            <person name="Adhikari A."/>
            <person name="Zheng C.-J."/>
            <person name="Schuster L."/>
            <person name="Cowan T.M."/>
            <person name="Smanski M.J."/>
            <person name="Chevrette M.G."/>
            <person name="De Carvalho L.P.S."/>
            <person name="Shen B."/>
        </authorList>
    </citation>
    <scope>NUCLEOTIDE SEQUENCE [LARGE SCALE GENOMIC DNA]</scope>
    <source>
        <strain evidence="2 3">NPDC020602</strain>
    </source>
</reference>
<dbReference type="RefSeq" id="WP_398708152.1">
    <property type="nucleotide sequence ID" value="NZ_JBIRUI010000003.1"/>
</dbReference>
<dbReference type="PANTHER" id="PTHR36840:SF1">
    <property type="entry name" value="BLL5714 PROTEIN"/>
    <property type="match status" value="1"/>
</dbReference>
<evidence type="ECO:0000313" key="3">
    <source>
        <dbReference type="Proteomes" id="UP001611339"/>
    </source>
</evidence>
<keyword evidence="1" id="KW-1133">Transmembrane helix</keyword>
<feature type="transmembrane region" description="Helical" evidence="1">
    <location>
        <begin position="225"/>
        <end position="246"/>
    </location>
</feature>
<feature type="transmembrane region" description="Helical" evidence="1">
    <location>
        <begin position="354"/>
        <end position="373"/>
    </location>
</feature>
<feature type="transmembrane region" description="Helical" evidence="1">
    <location>
        <begin position="199"/>
        <end position="219"/>
    </location>
</feature>
<dbReference type="EMBL" id="JBIRUI010000003">
    <property type="protein sequence ID" value="MFI1713765.1"/>
    <property type="molecule type" value="Genomic_DNA"/>
</dbReference>
<feature type="transmembrane region" description="Helical" evidence="1">
    <location>
        <begin position="12"/>
        <end position="32"/>
    </location>
</feature>
<feature type="transmembrane region" description="Helical" evidence="1">
    <location>
        <begin position="158"/>
        <end position="178"/>
    </location>
</feature>
<feature type="transmembrane region" description="Helical" evidence="1">
    <location>
        <begin position="77"/>
        <end position="97"/>
    </location>
</feature>
<dbReference type="Proteomes" id="UP001611339">
    <property type="component" value="Unassembled WGS sequence"/>
</dbReference>
<sequence>MSSASFASVRRSVAPLELFFDLVFVFAIGQLAEHLLHELSWRGAAETAVMLVAVLSTWALTSFDATFLDVARARTRWLVLAVMGLGLFMNAQIPHAFAGRPWAFAVPLVAILLLVDLAAAVTAPTPVLRRHYRRVTAWAVVSVPLWLIGAAMDHGPRLVWWAVAAAVDMLGVWLAHPLPRDRLSSRDLVFDAEHMVERIRLFIIIQLGETVLTIGTAISGAPVDAATVTAGLGVFVALVCLCASYFQGGEDILARHVAATADKLLPVRRAVSGQYPTLAGLVALAVGAELAISHPTGHGSTTLGLLLFGGPILYVITQAWWYRASTGQAWGVRLLACLALALAGAVTLRLPPLVSVLVLDLVLVALVIALRGVHHRVLTGMASGTRA</sequence>
<evidence type="ECO:0000313" key="2">
    <source>
        <dbReference type="EMBL" id="MFI1713765.1"/>
    </source>
</evidence>
<accession>A0ABW7U299</accession>
<proteinExistence type="predicted"/>
<dbReference type="InterPro" id="IPR010640">
    <property type="entry name" value="Low_temperature_requirement_A"/>
</dbReference>
<keyword evidence="1" id="KW-0812">Transmembrane</keyword>
<protein>
    <submittedName>
        <fullName evidence="2">Low temperature requirement protein A</fullName>
    </submittedName>
</protein>
<feature type="transmembrane region" description="Helical" evidence="1">
    <location>
        <begin position="103"/>
        <end position="123"/>
    </location>
</feature>